<comment type="catalytic activity">
    <reaction evidence="12 14">
        <text>ATP + H2O = ADP + phosphate + H(+)</text>
        <dbReference type="Rhea" id="RHEA:13065"/>
        <dbReference type="ChEBI" id="CHEBI:15377"/>
        <dbReference type="ChEBI" id="CHEBI:15378"/>
        <dbReference type="ChEBI" id="CHEBI:30616"/>
        <dbReference type="ChEBI" id="CHEBI:43474"/>
        <dbReference type="ChEBI" id="CHEBI:456216"/>
        <dbReference type="EC" id="5.6.2.3"/>
    </reaction>
</comment>
<dbReference type="GO" id="GO:0043139">
    <property type="term" value="F:5'-3' DNA helicase activity"/>
    <property type="evidence" value="ECO:0007669"/>
    <property type="project" value="UniProtKB-EC"/>
</dbReference>
<dbReference type="SUPFAM" id="SSF48024">
    <property type="entry name" value="N-terminal domain of DnaB helicase"/>
    <property type="match status" value="1"/>
</dbReference>
<evidence type="ECO:0000256" key="5">
    <source>
        <dbReference type="ARBA" id="ARBA00022741"/>
    </source>
</evidence>
<evidence type="ECO:0000256" key="4">
    <source>
        <dbReference type="ARBA" id="ARBA00022705"/>
    </source>
</evidence>
<evidence type="ECO:0000313" key="16">
    <source>
        <dbReference type="EMBL" id="BAQ18334.1"/>
    </source>
</evidence>
<comment type="subunit">
    <text evidence="2">Homohexamer.</text>
</comment>
<dbReference type="CDD" id="cd00984">
    <property type="entry name" value="DnaB_C"/>
    <property type="match status" value="1"/>
</dbReference>
<dbReference type="InterPro" id="IPR007692">
    <property type="entry name" value="DNA_helicase_DnaB"/>
</dbReference>
<dbReference type="NCBIfam" id="TIGR00665">
    <property type="entry name" value="DnaB"/>
    <property type="match status" value="1"/>
</dbReference>
<dbReference type="GO" id="GO:0006269">
    <property type="term" value="P:DNA replication, synthesis of primer"/>
    <property type="evidence" value="ECO:0007669"/>
    <property type="project" value="UniProtKB-UniRule"/>
</dbReference>
<dbReference type="HOGENOM" id="CLU_005373_0_2_5"/>
<dbReference type="GO" id="GO:0016887">
    <property type="term" value="F:ATP hydrolysis activity"/>
    <property type="evidence" value="ECO:0007669"/>
    <property type="project" value="RHEA"/>
</dbReference>
<evidence type="ECO:0000256" key="14">
    <source>
        <dbReference type="RuleBase" id="RU362085"/>
    </source>
</evidence>
<evidence type="ECO:0000256" key="12">
    <source>
        <dbReference type="ARBA" id="ARBA00048954"/>
    </source>
</evidence>
<dbReference type="Pfam" id="PF00772">
    <property type="entry name" value="DnaB"/>
    <property type="match status" value="1"/>
</dbReference>
<evidence type="ECO:0000256" key="7">
    <source>
        <dbReference type="ARBA" id="ARBA00022806"/>
    </source>
</evidence>
<evidence type="ECO:0000256" key="8">
    <source>
        <dbReference type="ARBA" id="ARBA00022840"/>
    </source>
</evidence>
<evidence type="ECO:0000256" key="6">
    <source>
        <dbReference type="ARBA" id="ARBA00022801"/>
    </source>
</evidence>
<dbReference type="GO" id="GO:1990077">
    <property type="term" value="C:primosome complex"/>
    <property type="evidence" value="ECO:0007669"/>
    <property type="project" value="UniProtKB-UniRule"/>
</dbReference>
<dbReference type="PROSITE" id="PS51199">
    <property type="entry name" value="SF4_HELICASE"/>
    <property type="match status" value="1"/>
</dbReference>
<dbReference type="Gene3D" id="1.10.860.10">
    <property type="entry name" value="DNAb Helicase, Chain A"/>
    <property type="match status" value="1"/>
</dbReference>
<dbReference type="SUPFAM" id="SSF52540">
    <property type="entry name" value="P-loop containing nucleoside triphosphate hydrolases"/>
    <property type="match status" value="1"/>
</dbReference>
<keyword evidence="6 14" id="KW-0378">Hydrolase</keyword>
<sequence length="474" mass="52554">MLREPPHNLEAEQAILGAMLITNDVFYRVSDWLDEEHFYDPGHAELFAAIKRLILNRRRATPISLKTDVAELDFGELKGPAYLGRLAAAAPPPQLAWQDGRVVYDLAQRRRLIEIGEGLIAAAMDAPVETTPDTLVENTETALAAIAEKGKASDHQVTMLEAAADAIDTIAAAYQRDGKMAGQSTGLRDLDSLLGGLAPAQLVILAARPAMGKTALATNIAYETARRFIETKEEDGCPVGFFSCEMSAREVMFRLIGTEIGIPADRLRRGAISPEDFNRILQVSEEKLGPTPLYFDEAGGIKITQLCARARRMKRRHGIGLLVVDYLQLVSGSQRRDGRTQEITEISSQLKALAKELEIPVLALSQLSRECERRDDKRPRLPDLRESGSIEQDADVVMFLYRDEYYIAQAEPTDKNAASYFEWQSDMEKAKAKAEILVPKQRQGPTGSVEVRFDAKLTKFEDLAVQERLTEGVV</sequence>
<evidence type="ECO:0000259" key="15">
    <source>
        <dbReference type="PROSITE" id="PS51199"/>
    </source>
</evidence>
<evidence type="ECO:0000256" key="1">
    <source>
        <dbReference type="ARBA" id="ARBA00008428"/>
    </source>
</evidence>
<reference evidence="16 17" key="1">
    <citation type="submission" date="2014-09" db="EMBL/GenBank/DDBJ databases">
        <title>Genome sequencing of Methyloceanibacter caenitepidi Gela4.</title>
        <authorList>
            <person name="Takeuchi M."/>
            <person name="Susumu S."/>
            <person name="Kamagata Y."/>
            <person name="Oshima K."/>
            <person name="Hattori M."/>
            <person name="Iwasaki W."/>
        </authorList>
    </citation>
    <scope>NUCLEOTIDE SEQUENCE [LARGE SCALE GENOMIC DNA]</scope>
    <source>
        <strain evidence="16 17">Gela4</strain>
    </source>
</reference>
<dbReference type="Pfam" id="PF03796">
    <property type="entry name" value="DnaB_C"/>
    <property type="match status" value="1"/>
</dbReference>
<evidence type="ECO:0000256" key="13">
    <source>
        <dbReference type="NCBIfam" id="TIGR00665"/>
    </source>
</evidence>
<dbReference type="KEGG" id="mcg:GL4_2901"/>
<dbReference type="InterPro" id="IPR016136">
    <property type="entry name" value="DNA_helicase_N/primase_C"/>
</dbReference>
<dbReference type="InterPro" id="IPR027417">
    <property type="entry name" value="P-loop_NTPase"/>
</dbReference>
<evidence type="ECO:0000256" key="3">
    <source>
        <dbReference type="ARBA" id="ARBA00022515"/>
    </source>
</evidence>
<dbReference type="GO" id="GO:0005829">
    <property type="term" value="C:cytosol"/>
    <property type="evidence" value="ECO:0007669"/>
    <property type="project" value="TreeGrafter"/>
</dbReference>
<dbReference type="GO" id="GO:0003677">
    <property type="term" value="F:DNA binding"/>
    <property type="evidence" value="ECO:0007669"/>
    <property type="project" value="UniProtKB-UniRule"/>
</dbReference>
<comment type="function">
    <text evidence="11 14">The main replicative DNA helicase, it participates in initiation and elongation during chromosome replication. Travels ahead of the DNA replisome, separating dsDNA into templates for DNA synthesis. A processive ATP-dependent 5'-3' DNA helicase it has DNA-dependent ATPase activity.</text>
</comment>
<evidence type="ECO:0000313" key="17">
    <source>
        <dbReference type="Proteomes" id="UP000031643"/>
    </source>
</evidence>
<evidence type="ECO:0000256" key="2">
    <source>
        <dbReference type="ARBA" id="ARBA00011643"/>
    </source>
</evidence>
<keyword evidence="7 14" id="KW-0347">Helicase</keyword>
<dbReference type="InterPro" id="IPR007694">
    <property type="entry name" value="DNA_helicase_DnaB-like_C"/>
</dbReference>
<keyword evidence="5 14" id="KW-0547">Nucleotide-binding</keyword>
<keyword evidence="9 14" id="KW-0238">DNA-binding</keyword>
<dbReference type="Gene3D" id="3.40.50.300">
    <property type="entry name" value="P-loop containing nucleotide triphosphate hydrolases"/>
    <property type="match status" value="1"/>
</dbReference>
<dbReference type="EC" id="5.6.2.3" evidence="13 14"/>
<dbReference type="Proteomes" id="UP000031643">
    <property type="component" value="Chromosome"/>
</dbReference>
<dbReference type="GO" id="GO:0005524">
    <property type="term" value="F:ATP binding"/>
    <property type="evidence" value="ECO:0007669"/>
    <property type="project" value="UniProtKB-UniRule"/>
</dbReference>
<dbReference type="EMBL" id="AP014648">
    <property type="protein sequence ID" value="BAQ18334.1"/>
    <property type="molecule type" value="Genomic_DNA"/>
</dbReference>
<keyword evidence="17" id="KW-1185">Reference proteome</keyword>
<keyword evidence="10" id="KW-0413">Isomerase</keyword>
<comment type="similarity">
    <text evidence="1 14">Belongs to the helicase family. DnaB subfamily.</text>
</comment>
<keyword evidence="3 14" id="KW-0639">Primosome</keyword>
<dbReference type="PANTHER" id="PTHR30153">
    <property type="entry name" value="REPLICATIVE DNA HELICASE DNAB"/>
    <property type="match status" value="1"/>
</dbReference>
<dbReference type="PANTHER" id="PTHR30153:SF2">
    <property type="entry name" value="REPLICATIVE DNA HELICASE"/>
    <property type="match status" value="1"/>
</dbReference>
<gene>
    <name evidence="16" type="ORF">GL4_2901</name>
</gene>
<proteinExistence type="inferred from homology"/>
<dbReference type="InterPro" id="IPR007693">
    <property type="entry name" value="DNA_helicase_DnaB-like_N"/>
</dbReference>
<keyword evidence="4 14" id="KW-0235">DNA replication</keyword>
<feature type="domain" description="SF4 helicase" evidence="15">
    <location>
        <begin position="176"/>
        <end position="467"/>
    </location>
</feature>
<dbReference type="STRING" id="1384459.GL4_2901"/>
<evidence type="ECO:0000256" key="9">
    <source>
        <dbReference type="ARBA" id="ARBA00023125"/>
    </source>
</evidence>
<dbReference type="NCBIfam" id="NF006606">
    <property type="entry name" value="PRK09165.1"/>
    <property type="match status" value="1"/>
</dbReference>
<keyword evidence="8 14" id="KW-0067">ATP-binding</keyword>
<name>A0A0A8K8L8_9HYPH</name>
<protein>
    <recommendedName>
        <fullName evidence="13 14">Replicative DNA helicase</fullName>
        <ecNumber evidence="13 14">5.6.2.3</ecNumber>
    </recommendedName>
</protein>
<dbReference type="InterPro" id="IPR036185">
    <property type="entry name" value="DNA_heli_DnaB-like_N_sf"/>
</dbReference>
<organism evidence="16 17">
    <name type="scientific">Methyloceanibacter caenitepidi</name>
    <dbReference type="NCBI Taxonomy" id="1384459"/>
    <lineage>
        <taxon>Bacteria</taxon>
        <taxon>Pseudomonadati</taxon>
        <taxon>Pseudomonadota</taxon>
        <taxon>Alphaproteobacteria</taxon>
        <taxon>Hyphomicrobiales</taxon>
        <taxon>Hyphomicrobiaceae</taxon>
        <taxon>Methyloceanibacter</taxon>
    </lineage>
</organism>
<evidence type="ECO:0000256" key="11">
    <source>
        <dbReference type="ARBA" id="ARBA00044932"/>
    </source>
</evidence>
<evidence type="ECO:0000256" key="10">
    <source>
        <dbReference type="ARBA" id="ARBA00023235"/>
    </source>
</evidence>
<accession>A0A0A8K8L8</accession>
<dbReference type="AlphaFoldDB" id="A0A0A8K8L8"/>